<dbReference type="InterPro" id="IPR021109">
    <property type="entry name" value="Peptidase_aspartic_dom_sf"/>
</dbReference>
<evidence type="ECO:0000313" key="10">
    <source>
        <dbReference type="EMBL" id="KAA0035956.1"/>
    </source>
</evidence>
<evidence type="ECO:0000256" key="4">
    <source>
        <dbReference type="ARBA" id="ARBA00022722"/>
    </source>
</evidence>
<keyword evidence="4" id="KW-0540">Nuclease</keyword>
<dbReference type="GO" id="GO:0004519">
    <property type="term" value="F:endonuclease activity"/>
    <property type="evidence" value="ECO:0007669"/>
    <property type="project" value="UniProtKB-KW"/>
</dbReference>
<evidence type="ECO:0000256" key="5">
    <source>
        <dbReference type="ARBA" id="ARBA00022759"/>
    </source>
</evidence>
<dbReference type="Pfam" id="PF00078">
    <property type="entry name" value="RVT_1"/>
    <property type="match status" value="1"/>
</dbReference>
<dbReference type="FunFam" id="3.10.10.10:FF:000007">
    <property type="entry name" value="Retrovirus-related Pol polyprotein from transposon 17.6-like Protein"/>
    <property type="match status" value="1"/>
</dbReference>
<keyword evidence="3" id="KW-0548">Nucleotidyltransferase</keyword>
<name>A0A5A7T164_CUCMM</name>
<keyword evidence="10" id="KW-0560">Oxidoreductase</keyword>
<evidence type="ECO:0000256" key="8">
    <source>
        <dbReference type="SAM" id="MobiDB-lite"/>
    </source>
</evidence>
<dbReference type="Gene3D" id="3.30.70.270">
    <property type="match status" value="1"/>
</dbReference>
<dbReference type="InterPro" id="IPR000477">
    <property type="entry name" value="RT_dom"/>
</dbReference>
<keyword evidence="6" id="KW-0378">Hydrolase</keyword>
<protein>
    <submittedName>
        <fullName evidence="10">Peroxidase 64</fullName>
    </submittedName>
</protein>
<gene>
    <name evidence="10" type="ORF">E6C27_scaffold56G001580</name>
</gene>
<evidence type="ECO:0000259" key="9">
    <source>
        <dbReference type="PROSITE" id="PS50878"/>
    </source>
</evidence>
<dbReference type="EMBL" id="SSTE01019881">
    <property type="protein sequence ID" value="KAA0035956.1"/>
    <property type="molecule type" value="Genomic_DNA"/>
</dbReference>
<dbReference type="GO" id="GO:0003964">
    <property type="term" value="F:RNA-directed DNA polymerase activity"/>
    <property type="evidence" value="ECO:0007669"/>
    <property type="project" value="UniProtKB-KW"/>
</dbReference>
<evidence type="ECO:0000256" key="7">
    <source>
        <dbReference type="ARBA" id="ARBA00022918"/>
    </source>
</evidence>
<comment type="caution">
    <text evidence="10">The sequence shown here is derived from an EMBL/GenBank/DDBJ whole genome shotgun (WGS) entry which is preliminary data.</text>
</comment>
<dbReference type="SUPFAM" id="SSF56672">
    <property type="entry name" value="DNA/RNA polymerases"/>
    <property type="match status" value="1"/>
</dbReference>
<sequence length="537" mass="60953">MALLSKNITEMNAQINKQYQQQQVILKHIEGIKRDESPGNKAAKGSSSQAKSNEPTITTVLVESNEEEKADEGQPLDRSKFNKVEMLVFNGTEPDSCFDGPALDWYRSQEEREVFKGWDDLKQKKCCIGANILSNRFLYAEESGANILSNRFRNPGTMKVKGKIEEEEIVILIDLGDTHNFIVEMLVKKLSLPLNETPNYGVILSSGTTIKGKGVCGDVEVWLGEWKVTDSFLPLELGGVDVILGRRRSHSLKVIEVDGKNLVFTFQHEGKKVTIRGDSSLTKTRVSLKSIMKSWKADDQSFLVECKAMEGGVSVDEGVDEEPLPTVENAIPAIIDKYADVFEWMGRLPPQRGINHHIYLKKGTDPINVRPYRPSTSPYSNPVLLVKMRDGSWGFCVDYRTLNKVTILDKFPIRVIEELFDELNRANVFSKIELKVGYHQIRMCSYDIEKTAFRTHEGHYEFLVMSFGLTNAPSTFQALMNQVFKPYMRRFVLAFFDDILVYSKGVEEHAQHLKEVLDLLRENELYANLDKCSFGKP</sequence>
<evidence type="ECO:0000256" key="6">
    <source>
        <dbReference type="ARBA" id="ARBA00022801"/>
    </source>
</evidence>
<dbReference type="PANTHER" id="PTHR24559:SF450">
    <property type="entry name" value="RNA-DIRECTED DNA POLYMERASE HOMOLOG"/>
    <property type="match status" value="1"/>
</dbReference>
<feature type="region of interest" description="Disordered" evidence="8">
    <location>
        <begin position="32"/>
        <end position="55"/>
    </location>
</feature>
<dbReference type="CDD" id="cd00303">
    <property type="entry name" value="retropepsin_like"/>
    <property type="match status" value="1"/>
</dbReference>
<evidence type="ECO:0000256" key="3">
    <source>
        <dbReference type="ARBA" id="ARBA00022695"/>
    </source>
</evidence>
<dbReference type="Pfam" id="PF08284">
    <property type="entry name" value="RVP_2"/>
    <property type="match status" value="1"/>
</dbReference>
<evidence type="ECO:0000313" key="11">
    <source>
        <dbReference type="Proteomes" id="UP000321393"/>
    </source>
</evidence>
<dbReference type="PROSITE" id="PS50878">
    <property type="entry name" value="RT_POL"/>
    <property type="match status" value="1"/>
</dbReference>
<dbReference type="AlphaFoldDB" id="A0A5A7T164"/>
<dbReference type="CDD" id="cd01647">
    <property type="entry name" value="RT_LTR"/>
    <property type="match status" value="1"/>
</dbReference>
<dbReference type="InterPro" id="IPR043128">
    <property type="entry name" value="Rev_trsase/Diguanyl_cyclase"/>
</dbReference>
<accession>A0A5A7T164</accession>
<dbReference type="Gene3D" id="2.40.70.10">
    <property type="entry name" value="Acid Proteases"/>
    <property type="match status" value="1"/>
</dbReference>
<keyword evidence="2" id="KW-0808">Transferase</keyword>
<feature type="domain" description="Reverse transcriptase" evidence="9">
    <location>
        <begin position="367"/>
        <end position="537"/>
    </location>
</feature>
<dbReference type="PANTHER" id="PTHR24559">
    <property type="entry name" value="TRANSPOSON TY3-I GAG-POL POLYPROTEIN"/>
    <property type="match status" value="1"/>
</dbReference>
<keyword evidence="10" id="KW-0575">Peroxidase</keyword>
<feature type="compositionally biased region" description="Low complexity" evidence="8">
    <location>
        <begin position="41"/>
        <end position="52"/>
    </location>
</feature>
<keyword evidence="7" id="KW-0695">RNA-directed DNA polymerase</keyword>
<dbReference type="InterPro" id="IPR043502">
    <property type="entry name" value="DNA/RNA_pol_sf"/>
</dbReference>
<evidence type="ECO:0000256" key="1">
    <source>
        <dbReference type="ARBA" id="ARBA00022670"/>
    </source>
</evidence>
<dbReference type="GO" id="GO:0006508">
    <property type="term" value="P:proteolysis"/>
    <property type="evidence" value="ECO:0007669"/>
    <property type="project" value="UniProtKB-KW"/>
</dbReference>
<dbReference type="InterPro" id="IPR053134">
    <property type="entry name" value="RNA-dir_DNA_polymerase"/>
</dbReference>
<dbReference type="GO" id="GO:0004601">
    <property type="term" value="F:peroxidase activity"/>
    <property type="evidence" value="ECO:0007669"/>
    <property type="project" value="UniProtKB-KW"/>
</dbReference>
<reference evidence="10 11" key="1">
    <citation type="submission" date="2019-08" db="EMBL/GenBank/DDBJ databases">
        <title>Draft genome sequences of two oriental melons (Cucumis melo L. var makuwa).</title>
        <authorList>
            <person name="Kwon S.-Y."/>
        </authorList>
    </citation>
    <scope>NUCLEOTIDE SEQUENCE [LARGE SCALE GENOMIC DNA]</scope>
    <source>
        <strain evidence="11">cv. SW 3</strain>
        <tissue evidence="10">Leaf</tissue>
    </source>
</reference>
<dbReference type="Gene3D" id="3.10.10.10">
    <property type="entry name" value="HIV Type 1 Reverse Transcriptase, subunit A, domain 1"/>
    <property type="match status" value="1"/>
</dbReference>
<keyword evidence="1" id="KW-0645">Protease</keyword>
<dbReference type="Proteomes" id="UP000321393">
    <property type="component" value="Unassembled WGS sequence"/>
</dbReference>
<proteinExistence type="predicted"/>
<organism evidence="10 11">
    <name type="scientific">Cucumis melo var. makuwa</name>
    <name type="common">Oriental melon</name>
    <dbReference type="NCBI Taxonomy" id="1194695"/>
    <lineage>
        <taxon>Eukaryota</taxon>
        <taxon>Viridiplantae</taxon>
        <taxon>Streptophyta</taxon>
        <taxon>Embryophyta</taxon>
        <taxon>Tracheophyta</taxon>
        <taxon>Spermatophyta</taxon>
        <taxon>Magnoliopsida</taxon>
        <taxon>eudicotyledons</taxon>
        <taxon>Gunneridae</taxon>
        <taxon>Pentapetalae</taxon>
        <taxon>rosids</taxon>
        <taxon>fabids</taxon>
        <taxon>Cucurbitales</taxon>
        <taxon>Cucurbitaceae</taxon>
        <taxon>Benincaseae</taxon>
        <taxon>Cucumis</taxon>
    </lineage>
</organism>
<evidence type="ECO:0000256" key="2">
    <source>
        <dbReference type="ARBA" id="ARBA00022679"/>
    </source>
</evidence>
<dbReference type="GO" id="GO:0008233">
    <property type="term" value="F:peptidase activity"/>
    <property type="evidence" value="ECO:0007669"/>
    <property type="project" value="UniProtKB-KW"/>
</dbReference>
<keyword evidence="5" id="KW-0255">Endonuclease</keyword>